<protein>
    <submittedName>
        <fullName evidence="2">Uncharacterized protein</fullName>
    </submittedName>
</protein>
<feature type="non-terminal residue" evidence="2">
    <location>
        <position position="153"/>
    </location>
</feature>
<dbReference type="EMBL" id="JADIMV010000153">
    <property type="protein sequence ID" value="MBO8440761.1"/>
    <property type="molecule type" value="Genomic_DNA"/>
</dbReference>
<organism evidence="2 3">
    <name type="scientific">Candidatus Aphodosoma intestinipullorum</name>
    <dbReference type="NCBI Taxonomy" id="2840674"/>
    <lineage>
        <taxon>Bacteria</taxon>
        <taxon>Pseudomonadati</taxon>
        <taxon>Bacteroidota</taxon>
        <taxon>Bacteroidia</taxon>
        <taxon>Bacteroidales</taxon>
        <taxon>Candidatus Aphodosoma</taxon>
    </lineage>
</organism>
<reference evidence="2" key="2">
    <citation type="journal article" date="2021" name="PeerJ">
        <title>Extensive microbial diversity within the chicken gut microbiome revealed by metagenomics and culture.</title>
        <authorList>
            <person name="Gilroy R."/>
            <person name="Ravi A."/>
            <person name="Getino M."/>
            <person name="Pursley I."/>
            <person name="Horton D.L."/>
            <person name="Alikhan N.F."/>
            <person name="Baker D."/>
            <person name="Gharbi K."/>
            <person name="Hall N."/>
            <person name="Watson M."/>
            <person name="Adriaenssens E.M."/>
            <person name="Foster-Nyarko E."/>
            <person name="Jarju S."/>
            <person name="Secka A."/>
            <person name="Antonio M."/>
            <person name="Oren A."/>
            <person name="Chaudhuri R.R."/>
            <person name="La Ragione R."/>
            <person name="Hildebrand F."/>
            <person name="Pallen M.J."/>
        </authorList>
    </citation>
    <scope>NUCLEOTIDE SEQUENCE</scope>
    <source>
        <strain evidence="2">3924</strain>
    </source>
</reference>
<accession>A0A940IFL1</accession>
<name>A0A940IFL1_9BACT</name>
<gene>
    <name evidence="2" type="ORF">IAC51_08960</name>
</gene>
<comment type="caution">
    <text evidence="2">The sequence shown here is derived from an EMBL/GenBank/DDBJ whole genome shotgun (WGS) entry which is preliminary data.</text>
</comment>
<evidence type="ECO:0000256" key="1">
    <source>
        <dbReference type="SAM" id="SignalP"/>
    </source>
</evidence>
<proteinExistence type="predicted"/>
<reference evidence="2" key="1">
    <citation type="submission" date="2020-10" db="EMBL/GenBank/DDBJ databases">
        <authorList>
            <person name="Gilroy R."/>
        </authorList>
    </citation>
    <scope>NUCLEOTIDE SEQUENCE</scope>
    <source>
        <strain evidence="2">3924</strain>
    </source>
</reference>
<evidence type="ECO:0000313" key="2">
    <source>
        <dbReference type="EMBL" id="MBO8440761.1"/>
    </source>
</evidence>
<feature type="signal peptide" evidence="1">
    <location>
        <begin position="1"/>
        <end position="19"/>
    </location>
</feature>
<feature type="chain" id="PRO_5037382533" evidence="1">
    <location>
        <begin position="20"/>
        <end position="153"/>
    </location>
</feature>
<evidence type="ECO:0000313" key="3">
    <source>
        <dbReference type="Proteomes" id="UP000712007"/>
    </source>
</evidence>
<dbReference type="AlphaFoldDB" id="A0A940IFL1"/>
<dbReference type="Proteomes" id="UP000712007">
    <property type="component" value="Unassembled WGS sequence"/>
</dbReference>
<keyword evidence="1" id="KW-0732">Signal</keyword>
<sequence>MRKFLLAILFAASVPLMVAQTDSVRYNGLSSWIDNWYIELSAGGNVLFSKDARLNMNEKNVTPNITFAAGKWFSPFVGARLQLHGYSVAAGSSAAGMYIADRQPDGSFGNNDPVRGFVTIRPDGSYTYPVYYLNAHVDLTVSLLSLINGGMAA</sequence>